<keyword evidence="1" id="KW-0732">Signal</keyword>
<dbReference type="EMBL" id="JBBKZV010000007">
    <property type="protein sequence ID" value="MEJ8823143.1"/>
    <property type="molecule type" value="Genomic_DNA"/>
</dbReference>
<organism evidence="2 3">
    <name type="scientific">Variovorax humicola</name>
    <dbReference type="NCBI Taxonomy" id="1769758"/>
    <lineage>
        <taxon>Bacteria</taxon>
        <taxon>Pseudomonadati</taxon>
        <taxon>Pseudomonadota</taxon>
        <taxon>Betaproteobacteria</taxon>
        <taxon>Burkholderiales</taxon>
        <taxon>Comamonadaceae</taxon>
        <taxon>Variovorax</taxon>
    </lineage>
</organism>
<evidence type="ECO:0000313" key="3">
    <source>
        <dbReference type="Proteomes" id="UP001363010"/>
    </source>
</evidence>
<gene>
    <name evidence="2" type="ORF">WKW80_14040</name>
</gene>
<feature type="signal peptide" evidence="1">
    <location>
        <begin position="1"/>
        <end position="21"/>
    </location>
</feature>
<sequence length="193" mass="22298">MIKKFHFNLIFFLTLTALNFAAISAQFDPLITQGRRNRVLEIAANNDKHFVSCKLNFLDSHFGKLDDATYYRTSFPLTLECLPGNDDLVNSGWAQYDPERNTWNVNFISNEDKKQRESFTKFSLLENHNSRGWMVTVADFTGEYKFREKKLYFCLVHLNKAVCGNGSVGFLKNGKKGDLTPYVTKIIRSIEFQ</sequence>
<evidence type="ECO:0000313" key="2">
    <source>
        <dbReference type="EMBL" id="MEJ8823143.1"/>
    </source>
</evidence>
<dbReference type="Proteomes" id="UP001363010">
    <property type="component" value="Unassembled WGS sequence"/>
</dbReference>
<protein>
    <submittedName>
        <fullName evidence="2">Uncharacterized protein</fullName>
    </submittedName>
</protein>
<feature type="chain" id="PRO_5046669976" evidence="1">
    <location>
        <begin position="22"/>
        <end position="193"/>
    </location>
</feature>
<proteinExistence type="predicted"/>
<keyword evidence="3" id="KW-1185">Reference proteome</keyword>
<accession>A0ABU8W0G6</accession>
<reference evidence="2 3" key="1">
    <citation type="submission" date="2024-03" db="EMBL/GenBank/DDBJ databases">
        <title>Novel species of the genus Variovorax.</title>
        <authorList>
            <person name="Liu Q."/>
            <person name="Xin Y.-H."/>
        </authorList>
    </citation>
    <scope>NUCLEOTIDE SEQUENCE [LARGE SCALE GENOMIC DNA]</scope>
    <source>
        <strain evidence="2 3">KACC 18501</strain>
    </source>
</reference>
<name>A0ABU8W0G6_9BURK</name>
<evidence type="ECO:0000256" key="1">
    <source>
        <dbReference type="SAM" id="SignalP"/>
    </source>
</evidence>
<comment type="caution">
    <text evidence="2">The sequence shown here is derived from an EMBL/GenBank/DDBJ whole genome shotgun (WGS) entry which is preliminary data.</text>
</comment>
<dbReference type="RefSeq" id="WP_340364186.1">
    <property type="nucleotide sequence ID" value="NZ_JBBKZV010000007.1"/>
</dbReference>